<evidence type="ECO:0000259" key="7">
    <source>
        <dbReference type="PROSITE" id="PS51722"/>
    </source>
</evidence>
<keyword evidence="9" id="KW-1185">Reference proteome</keyword>
<evidence type="ECO:0000256" key="5">
    <source>
        <dbReference type="ARBA" id="ARBA00023134"/>
    </source>
</evidence>
<dbReference type="SUPFAM" id="SSF52540">
    <property type="entry name" value="P-loop containing nucleoside triphosphate hydrolases"/>
    <property type="match status" value="1"/>
</dbReference>
<reference evidence="8" key="1">
    <citation type="submission" date="2020-05" db="EMBL/GenBank/DDBJ databases">
        <title>Phylogenomic resolution of chytrid fungi.</title>
        <authorList>
            <person name="Stajich J.E."/>
            <person name="Amses K."/>
            <person name="Simmons R."/>
            <person name="Seto K."/>
            <person name="Myers J."/>
            <person name="Bonds A."/>
            <person name="Quandt C.A."/>
            <person name="Barry K."/>
            <person name="Liu P."/>
            <person name="Grigoriev I."/>
            <person name="Longcore J.E."/>
            <person name="James T.Y."/>
        </authorList>
    </citation>
    <scope>NUCLEOTIDE SEQUENCE</scope>
    <source>
        <strain evidence="8">JEL0476</strain>
    </source>
</reference>
<evidence type="ECO:0000313" key="9">
    <source>
        <dbReference type="Proteomes" id="UP001211065"/>
    </source>
</evidence>
<keyword evidence="4" id="KW-0496">Mitochondrion</keyword>
<dbReference type="InterPro" id="IPR000795">
    <property type="entry name" value="T_Tr_GTP-bd_dom"/>
</dbReference>
<keyword evidence="5" id="KW-0342">GTP-binding</keyword>
<dbReference type="PROSITE" id="PS00301">
    <property type="entry name" value="G_TR_1"/>
    <property type="match status" value="1"/>
</dbReference>
<dbReference type="FunFam" id="3.30.70.240:FF:000001">
    <property type="entry name" value="Elongation factor G"/>
    <property type="match status" value="1"/>
</dbReference>
<evidence type="ECO:0000256" key="1">
    <source>
        <dbReference type="ARBA" id="ARBA00017891"/>
    </source>
</evidence>
<evidence type="ECO:0000256" key="4">
    <source>
        <dbReference type="ARBA" id="ARBA00023128"/>
    </source>
</evidence>
<dbReference type="InterPro" id="IPR005225">
    <property type="entry name" value="Small_GTP-bd"/>
</dbReference>
<name>A0AAD5XYE3_9FUNG</name>
<dbReference type="PANTHER" id="PTHR43261:SF1">
    <property type="entry name" value="RIBOSOME-RELEASING FACTOR 2, MITOCHONDRIAL"/>
    <property type="match status" value="1"/>
</dbReference>
<sequence length="823" mass="90866">MNWFAYCKSINSCFLKKNVFAVNISNSLRFSSSIVDSKKIRNIGIISHIDAGKTTTTERILFYAGHINKLGSVDKGSTVTDFLPQERERGITIQSACIPLGWKNHLINLIDTPGHIDFTMEVERCLRVLDGAVTIIDGVAGVEAQTETVWDQANQYQIPRILYINKMDREGASVSRSLKECSAKLKGWGKPLLCQWPIVLDGSARVNGVRRGGSGGAGFEGIVDLISWEKLHFDKDTFGTKIFKTPMAPSADLALCALYEESLQARTNLIEQLSDVDDELLESFLNEANGDPLKVRVIDIKNAIRRMTLSGKSIPVFIGASFRNIGVQPLMDAVVDYLPSPCERPHAAAITTTKDGDKVAKISLKNDQMFALAFKVTHDPMRGALVFVRVYSGILEAKSVLINTSQNQQKERATKLLQVYADDYEEITSIGAGNIGAIHGLKFTKTGDTLTNKINNKAITKLKEITLPPPVFFCSAEPYSKSDERNFEEGLNALIREDPSIRLSVSNDTKQTLIGGMGELHLEIALGKIFIYVNHIIVTMSLGRLRDVHKVDVRAGNVVIGYRESLNFDENFTQESSFVYDRDFLGKKAWASVTVQLKTLGDIETLRDHDEVKEGDGNKILINFEELGLSSFVNMANNKSDILESLKSGIQGAFSRGPFLGFSMTNLSVKVTRVEKHPISPELTTITAIRAAALRATQQAILKAAIVEYAQTNPFGKFGILLEPIMNVNIRIPEKYGGMVGRDLGGVRRGQILSLETEGEEISHNEFSRRIIKSLVPLSSMMGYSTALRSLTQGTGSFSMNISGYGLVNQDKLKTVIKVFRGY</sequence>
<dbReference type="CDD" id="cd16262">
    <property type="entry name" value="EFG_III"/>
    <property type="match status" value="1"/>
</dbReference>
<gene>
    <name evidence="8" type="primary">MEF2</name>
    <name evidence="8" type="ORF">HK099_006185</name>
</gene>
<dbReference type="SUPFAM" id="SSF54211">
    <property type="entry name" value="Ribosomal protein S5 domain 2-like"/>
    <property type="match status" value="1"/>
</dbReference>
<dbReference type="Pfam" id="PF22042">
    <property type="entry name" value="EF-G_D2"/>
    <property type="match status" value="1"/>
</dbReference>
<dbReference type="Gene3D" id="2.40.30.10">
    <property type="entry name" value="Translation factors"/>
    <property type="match status" value="1"/>
</dbReference>
<dbReference type="CDD" id="cd01886">
    <property type="entry name" value="EF-G"/>
    <property type="match status" value="1"/>
</dbReference>
<accession>A0AAD5XYE3</accession>
<evidence type="ECO:0000256" key="6">
    <source>
        <dbReference type="ARBA" id="ARBA00024731"/>
    </source>
</evidence>
<dbReference type="InterPro" id="IPR000640">
    <property type="entry name" value="EFG_V-like"/>
</dbReference>
<dbReference type="AlphaFoldDB" id="A0AAD5XYE3"/>
<dbReference type="EMBL" id="JADGJW010000519">
    <property type="protein sequence ID" value="KAJ3215794.1"/>
    <property type="molecule type" value="Genomic_DNA"/>
</dbReference>
<dbReference type="GO" id="GO:0005525">
    <property type="term" value="F:GTP binding"/>
    <property type="evidence" value="ECO:0007669"/>
    <property type="project" value="UniProtKB-KW"/>
</dbReference>
<dbReference type="SUPFAM" id="SSF54980">
    <property type="entry name" value="EF-G C-terminal domain-like"/>
    <property type="match status" value="2"/>
</dbReference>
<keyword evidence="2" id="KW-0547">Nucleotide-binding</keyword>
<dbReference type="PRINTS" id="PR00315">
    <property type="entry name" value="ELONGATNFCT"/>
</dbReference>
<dbReference type="Gene3D" id="3.30.70.870">
    <property type="entry name" value="Elongation Factor G (Translational Gtpase), domain 3"/>
    <property type="match status" value="1"/>
</dbReference>
<dbReference type="InterPro" id="IPR009000">
    <property type="entry name" value="Transl_B-barrel_sf"/>
</dbReference>
<dbReference type="Gene3D" id="3.30.70.240">
    <property type="match status" value="1"/>
</dbReference>
<evidence type="ECO:0000256" key="2">
    <source>
        <dbReference type="ARBA" id="ARBA00022741"/>
    </source>
</evidence>
<protein>
    <recommendedName>
        <fullName evidence="1">Elongation factor 2</fullName>
    </recommendedName>
</protein>
<dbReference type="Pfam" id="PF00679">
    <property type="entry name" value="EFG_C"/>
    <property type="match status" value="1"/>
</dbReference>
<feature type="domain" description="Tr-type G" evidence="7">
    <location>
        <begin position="38"/>
        <end position="346"/>
    </location>
</feature>
<dbReference type="FunFam" id="3.40.50.300:FF:000514">
    <property type="entry name" value="Ribosome-releasing factor 2, mitochondrial"/>
    <property type="match status" value="1"/>
</dbReference>
<dbReference type="GO" id="GO:0005759">
    <property type="term" value="C:mitochondrial matrix"/>
    <property type="evidence" value="ECO:0007669"/>
    <property type="project" value="UniProtKB-ARBA"/>
</dbReference>
<evidence type="ECO:0000256" key="3">
    <source>
        <dbReference type="ARBA" id="ARBA00022917"/>
    </source>
</evidence>
<dbReference type="InterPro" id="IPR020568">
    <property type="entry name" value="Ribosomal_Su5_D2-typ_SF"/>
</dbReference>
<dbReference type="InterPro" id="IPR035649">
    <property type="entry name" value="EFG_V"/>
</dbReference>
<dbReference type="Proteomes" id="UP001211065">
    <property type="component" value="Unassembled WGS sequence"/>
</dbReference>
<dbReference type="GO" id="GO:0032543">
    <property type="term" value="P:mitochondrial translation"/>
    <property type="evidence" value="ECO:0007669"/>
    <property type="project" value="TreeGrafter"/>
</dbReference>
<dbReference type="SMART" id="SM00838">
    <property type="entry name" value="EFG_C"/>
    <property type="match status" value="1"/>
</dbReference>
<proteinExistence type="predicted"/>
<dbReference type="GO" id="GO:0003924">
    <property type="term" value="F:GTPase activity"/>
    <property type="evidence" value="ECO:0007669"/>
    <property type="project" value="InterPro"/>
</dbReference>
<dbReference type="Gene3D" id="3.30.230.10">
    <property type="match status" value="1"/>
</dbReference>
<dbReference type="CDD" id="cd03713">
    <property type="entry name" value="EFG_mtEFG_C"/>
    <property type="match status" value="1"/>
</dbReference>
<dbReference type="NCBIfam" id="TIGR00231">
    <property type="entry name" value="small_GTP"/>
    <property type="match status" value="1"/>
</dbReference>
<organism evidence="8 9">
    <name type="scientific">Clydaea vesicula</name>
    <dbReference type="NCBI Taxonomy" id="447962"/>
    <lineage>
        <taxon>Eukaryota</taxon>
        <taxon>Fungi</taxon>
        <taxon>Fungi incertae sedis</taxon>
        <taxon>Chytridiomycota</taxon>
        <taxon>Chytridiomycota incertae sedis</taxon>
        <taxon>Chytridiomycetes</taxon>
        <taxon>Lobulomycetales</taxon>
        <taxon>Lobulomycetaceae</taxon>
        <taxon>Clydaea</taxon>
    </lineage>
</organism>
<comment type="function">
    <text evidence="6">Catalyzes the GTP-dependent ribosomal translocation step during translation elongation. During this step, the ribosome changes from the pre-translocational (PRE) to the post-translocational (POST) state as the newly formed A-site-bound peptidyl-tRNA and P-site-bound deacylated tRNA move to the P and E sites, respectively. Catalyzes the coordinated movement of the two tRNA molecules, the mRNA and conformational changes in the ribosome.</text>
</comment>
<evidence type="ECO:0000313" key="8">
    <source>
        <dbReference type="EMBL" id="KAJ3215794.1"/>
    </source>
</evidence>
<dbReference type="Pfam" id="PF14492">
    <property type="entry name" value="EFG_III"/>
    <property type="match status" value="1"/>
</dbReference>
<dbReference type="InterPro" id="IPR053905">
    <property type="entry name" value="EF-G-like_DII"/>
</dbReference>
<dbReference type="InterPro" id="IPR009022">
    <property type="entry name" value="EFG_III"/>
</dbReference>
<dbReference type="Pfam" id="PF00009">
    <property type="entry name" value="GTP_EFTU"/>
    <property type="match status" value="1"/>
</dbReference>
<dbReference type="InterPro" id="IPR035647">
    <property type="entry name" value="EFG_III/V"/>
</dbReference>
<dbReference type="GO" id="GO:0032790">
    <property type="term" value="P:ribosome disassembly"/>
    <property type="evidence" value="ECO:0007669"/>
    <property type="project" value="TreeGrafter"/>
</dbReference>
<comment type="caution">
    <text evidence="8">The sequence shown here is derived from an EMBL/GenBank/DDBJ whole genome shotgun (WGS) entry which is preliminary data.</text>
</comment>
<keyword evidence="3" id="KW-0648">Protein biosynthesis</keyword>
<dbReference type="InterPro" id="IPR027417">
    <property type="entry name" value="P-loop_NTPase"/>
</dbReference>
<dbReference type="PROSITE" id="PS51722">
    <property type="entry name" value="G_TR_2"/>
    <property type="match status" value="1"/>
</dbReference>
<dbReference type="InterPro" id="IPR031157">
    <property type="entry name" value="G_TR_CS"/>
</dbReference>
<dbReference type="Gene3D" id="3.40.50.300">
    <property type="entry name" value="P-loop containing nucleotide triphosphate hydrolases"/>
    <property type="match status" value="1"/>
</dbReference>
<dbReference type="InterPro" id="IPR014721">
    <property type="entry name" value="Ribsml_uS5_D2-typ_fold_subgr"/>
</dbReference>
<dbReference type="PANTHER" id="PTHR43261">
    <property type="entry name" value="TRANSLATION ELONGATION FACTOR G-RELATED"/>
    <property type="match status" value="1"/>
</dbReference>
<dbReference type="InterPro" id="IPR041095">
    <property type="entry name" value="EFG_II"/>
</dbReference>
<dbReference type="SUPFAM" id="SSF50447">
    <property type="entry name" value="Translation proteins"/>
    <property type="match status" value="1"/>
</dbReference>